<sequence>MERQVSCAQGWHNEHVACLDPPRIAFQFYCFFCPPLLLSVLQIWGSLLQ</sequence>
<keyword evidence="1" id="KW-0812">Transmembrane</keyword>
<protein>
    <submittedName>
        <fullName evidence="2">Uncharacterized protein</fullName>
    </submittedName>
</protein>
<proteinExistence type="predicted"/>
<name>A0A2P2PFR1_RHIMU</name>
<keyword evidence="1" id="KW-0472">Membrane</keyword>
<evidence type="ECO:0000313" key="2">
    <source>
        <dbReference type="EMBL" id="MBX53531.1"/>
    </source>
</evidence>
<evidence type="ECO:0000256" key="1">
    <source>
        <dbReference type="SAM" id="Phobius"/>
    </source>
</evidence>
<keyword evidence="1" id="KW-1133">Transmembrane helix</keyword>
<accession>A0A2P2PFR1</accession>
<organism evidence="2">
    <name type="scientific">Rhizophora mucronata</name>
    <name type="common">Asiatic mangrove</name>
    <dbReference type="NCBI Taxonomy" id="61149"/>
    <lineage>
        <taxon>Eukaryota</taxon>
        <taxon>Viridiplantae</taxon>
        <taxon>Streptophyta</taxon>
        <taxon>Embryophyta</taxon>
        <taxon>Tracheophyta</taxon>
        <taxon>Spermatophyta</taxon>
        <taxon>Magnoliopsida</taxon>
        <taxon>eudicotyledons</taxon>
        <taxon>Gunneridae</taxon>
        <taxon>Pentapetalae</taxon>
        <taxon>rosids</taxon>
        <taxon>fabids</taxon>
        <taxon>Malpighiales</taxon>
        <taxon>Rhizophoraceae</taxon>
        <taxon>Rhizophora</taxon>
    </lineage>
</organism>
<feature type="transmembrane region" description="Helical" evidence="1">
    <location>
        <begin position="24"/>
        <end position="44"/>
    </location>
</feature>
<dbReference type="EMBL" id="GGEC01073047">
    <property type="protein sequence ID" value="MBX53531.1"/>
    <property type="molecule type" value="Transcribed_RNA"/>
</dbReference>
<dbReference type="AlphaFoldDB" id="A0A2P2PFR1"/>
<reference evidence="2" key="1">
    <citation type="submission" date="2018-02" db="EMBL/GenBank/DDBJ databases">
        <title>Rhizophora mucronata_Transcriptome.</title>
        <authorList>
            <person name="Meera S.P."/>
            <person name="Sreeshan A."/>
            <person name="Augustine A."/>
        </authorList>
    </citation>
    <scope>NUCLEOTIDE SEQUENCE</scope>
    <source>
        <tissue evidence="2">Leaf</tissue>
    </source>
</reference>